<evidence type="ECO:0000313" key="5">
    <source>
        <dbReference type="Proteomes" id="UP000295558"/>
    </source>
</evidence>
<feature type="domain" description="NAD-dependent epimerase/dehydratase" evidence="2">
    <location>
        <begin position="3"/>
        <end position="222"/>
    </location>
</feature>
<dbReference type="InterPro" id="IPR010099">
    <property type="entry name" value="SDR39U1"/>
</dbReference>
<dbReference type="STRING" id="1265846.PROCOU_13543"/>
<dbReference type="PANTHER" id="PTHR11092">
    <property type="entry name" value="SUGAR NUCLEOTIDE EPIMERASE RELATED"/>
    <property type="match status" value="1"/>
</dbReference>
<proteinExistence type="inferred from homology"/>
<comment type="caution">
    <text evidence="4">The sequence shown here is derived from an EMBL/GenBank/DDBJ whole genome shotgun (WGS) entry which is preliminary data.</text>
</comment>
<organism evidence="4 5">
    <name type="scientific">Listeria rocourtiae</name>
    <dbReference type="NCBI Taxonomy" id="647910"/>
    <lineage>
        <taxon>Bacteria</taxon>
        <taxon>Bacillati</taxon>
        <taxon>Bacillota</taxon>
        <taxon>Bacilli</taxon>
        <taxon>Bacillales</taxon>
        <taxon>Listeriaceae</taxon>
        <taxon>Listeria</taxon>
    </lineage>
</organism>
<protein>
    <recommendedName>
        <fullName evidence="6">TIGR01777 family protein</fullName>
    </recommendedName>
</protein>
<evidence type="ECO:0000259" key="3">
    <source>
        <dbReference type="Pfam" id="PF08338"/>
    </source>
</evidence>
<keyword evidence="5" id="KW-1185">Reference proteome</keyword>
<evidence type="ECO:0000313" key="4">
    <source>
        <dbReference type="EMBL" id="TDR52013.1"/>
    </source>
</evidence>
<dbReference type="NCBIfam" id="TIGR01777">
    <property type="entry name" value="yfcH"/>
    <property type="match status" value="1"/>
</dbReference>
<dbReference type="Gene3D" id="3.40.50.720">
    <property type="entry name" value="NAD(P)-binding Rossmann-like Domain"/>
    <property type="match status" value="1"/>
</dbReference>
<dbReference type="AlphaFoldDB" id="A0A4R6ZIE5"/>
<dbReference type="EMBL" id="SNZK01000010">
    <property type="protein sequence ID" value="TDR52013.1"/>
    <property type="molecule type" value="Genomic_DNA"/>
</dbReference>
<dbReference type="InterPro" id="IPR001509">
    <property type="entry name" value="Epimerase_deHydtase"/>
</dbReference>
<feature type="domain" description="DUF1731" evidence="3">
    <location>
        <begin position="249"/>
        <end position="295"/>
    </location>
</feature>
<comment type="similarity">
    <text evidence="1">Belongs to the NAD(P)-dependent epimerase/dehydratase family. SDR39U1 subfamily.</text>
</comment>
<dbReference type="InterPro" id="IPR036291">
    <property type="entry name" value="NAD(P)-bd_dom_sf"/>
</dbReference>
<dbReference type="OrthoDB" id="9801773at2"/>
<gene>
    <name evidence="4" type="ORF">DFP96_11090</name>
</gene>
<dbReference type="Pfam" id="PF01370">
    <property type="entry name" value="Epimerase"/>
    <property type="match status" value="1"/>
</dbReference>
<dbReference type="SUPFAM" id="SSF51735">
    <property type="entry name" value="NAD(P)-binding Rossmann-fold domains"/>
    <property type="match status" value="1"/>
</dbReference>
<dbReference type="Pfam" id="PF08338">
    <property type="entry name" value="DUF1731"/>
    <property type="match status" value="1"/>
</dbReference>
<reference evidence="4 5" key="1">
    <citation type="submission" date="2019-03" db="EMBL/GenBank/DDBJ databases">
        <title>Genomic Encyclopedia of Type Strains, Phase III (KMG-III): the genomes of soil and plant-associated and newly described type strains.</title>
        <authorList>
            <person name="Whitman W."/>
        </authorList>
    </citation>
    <scope>NUCLEOTIDE SEQUENCE [LARGE SCALE GENOMIC DNA]</scope>
    <source>
        <strain evidence="4 5">CECT 7972</strain>
    </source>
</reference>
<sequence>MNILITGGTGFIGHHLVPALLDKGHVIYILTRRDDKVDSGNVHYIKWLDGSLPNLAGIAIDVCINLAGAGIADKRWTEKRKQVILNSRVEVTTELVRIIHHLKLKPHILINASAIGVYPTSQTTFFLDTEEHVAADNFLAETVISWEKAARTSGIRTVFTRFGLILGRDGGSLPLLTKQFAFLIGGPLGDGNQWYSWIHIDDVVAAILFIMTNNRMEGAINITAPHPVQQKKFAELLGHAMNRPAKVATPASMVRLAMGERAMLVLEGQRVYPQKLLNQNFTFAFPQIEEALADLVQE</sequence>
<accession>A0A4R6ZIE5</accession>
<name>A0A4R6ZIE5_9LIST</name>
<evidence type="ECO:0000256" key="1">
    <source>
        <dbReference type="ARBA" id="ARBA00009353"/>
    </source>
</evidence>
<dbReference type="PANTHER" id="PTHR11092:SF0">
    <property type="entry name" value="EPIMERASE FAMILY PROTEIN SDR39U1"/>
    <property type="match status" value="1"/>
</dbReference>
<dbReference type="RefSeq" id="WP_133620902.1">
    <property type="nucleotide sequence ID" value="NZ_JAASUO010000008.1"/>
</dbReference>
<evidence type="ECO:0008006" key="6">
    <source>
        <dbReference type="Google" id="ProtNLM"/>
    </source>
</evidence>
<dbReference type="InterPro" id="IPR013549">
    <property type="entry name" value="DUF1731"/>
</dbReference>
<evidence type="ECO:0000259" key="2">
    <source>
        <dbReference type="Pfam" id="PF01370"/>
    </source>
</evidence>
<dbReference type="Proteomes" id="UP000295558">
    <property type="component" value="Unassembled WGS sequence"/>
</dbReference>